<dbReference type="PROSITE" id="PS51371">
    <property type="entry name" value="CBS"/>
    <property type="match status" value="2"/>
</dbReference>
<feature type="domain" description="CBS" evidence="3">
    <location>
        <begin position="7"/>
        <end position="64"/>
    </location>
</feature>
<dbReference type="Pfam" id="PF00571">
    <property type="entry name" value="CBS"/>
    <property type="match status" value="2"/>
</dbReference>
<keyword evidence="5" id="KW-1185">Reference proteome</keyword>
<proteinExistence type="predicted"/>
<keyword evidence="1 2" id="KW-0129">CBS domain</keyword>
<gene>
    <name evidence="4" type="ORF">GRX03_11195</name>
</gene>
<evidence type="ECO:0000256" key="1">
    <source>
        <dbReference type="ARBA" id="ARBA00023122"/>
    </source>
</evidence>
<dbReference type="Proteomes" id="UP000466535">
    <property type="component" value="Unassembled WGS sequence"/>
</dbReference>
<sequence>MAVIDIARTNVATASPDTSVADVVRKIHEEEVAGLVIVDDGKPLDLVTARDLLRAVLDDEFDAENTPVEEFIDGDIPTVEADEGMYDTVEVMSERGIRRLPVVKDGELAGIISISDVVVLLGMELQHVATAIRSSSPAYERDGFDYYDG</sequence>
<dbReference type="EMBL" id="WUUT01000004">
    <property type="protein sequence ID" value="MXR52163.1"/>
    <property type="molecule type" value="Genomic_DNA"/>
</dbReference>
<comment type="caution">
    <text evidence="4">The sequence shown here is derived from an EMBL/GenBank/DDBJ whole genome shotgun (WGS) entry which is preliminary data.</text>
</comment>
<evidence type="ECO:0000259" key="3">
    <source>
        <dbReference type="PROSITE" id="PS51371"/>
    </source>
</evidence>
<dbReference type="Gene3D" id="3.10.580.10">
    <property type="entry name" value="CBS-domain"/>
    <property type="match status" value="1"/>
</dbReference>
<evidence type="ECO:0000313" key="4">
    <source>
        <dbReference type="EMBL" id="MXR52163.1"/>
    </source>
</evidence>
<dbReference type="PANTHER" id="PTHR43080:SF2">
    <property type="entry name" value="CBS DOMAIN-CONTAINING PROTEIN"/>
    <property type="match status" value="1"/>
</dbReference>
<protein>
    <submittedName>
        <fullName evidence="4">CBS domain-containing protein</fullName>
    </submittedName>
</protein>
<evidence type="ECO:0000256" key="2">
    <source>
        <dbReference type="PROSITE-ProRule" id="PRU00703"/>
    </source>
</evidence>
<dbReference type="RefSeq" id="WP_159764296.1">
    <property type="nucleotide sequence ID" value="NZ_WUUT01000004.1"/>
</dbReference>
<dbReference type="InterPro" id="IPR046342">
    <property type="entry name" value="CBS_dom_sf"/>
</dbReference>
<dbReference type="InterPro" id="IPR051257">
    <property type="entry name" value="Diverse_CBS-Domain"/>
</dbReference>
<dbReference type="PANTHER" id="PTHR43080">
    <property type="entry name" value="CBS DOMAIN-CONTAINING PROTEIN CBSX3, MITOCHONDRIAL"/>
    <property type="match status" value="1"/>
</dbReference>
<dbReference type="SUPFAM" id="SSF54631">
    <property type="entry name" value="CBS-domain pair"/>
    <property type="match status" value="1"/>
</dbReference>
<accession>A0A6B0T9C0</accession>
<name>A0A6B0T9C0_9EURY</name>
<reference evidence="4 5" key="1">
    <citation type="submission" date="2019-12" db="EMBL/GenBank/DDBJ databases">
        <title>Isolation and characterization of three novel carbon monoxide-oxidizing members of Halobacteria from salione crusts and soils.</title>
        <authorList>
            <person name="Myers M.R."/>
            <person name="King G.M."/>
        </authorList>
    </citation>
    <scope>NUCLEOTIDE SEQUENCE [LARGE SCALE GENOMIC DNA]</scope>
    <source>
        <strain evidence="4 5">WSH3</strain>
    </source>
</reference>
<dbReference type="OrthoDB" id="43333at2157"/>
<dbReference type="SMART" id="SM00116">
    <property type="entry name" value="CBS"/>
    <property type="match status" value="2"/>
</dbReference>
<feature type="domain" description="CBS" evidence="3">
    <location>
        <begin position="71"/>
        <end position="130"/>
    </location>
</feature>
<dbReference type="InterPro" id="IPR000644">
    <property type="entry name" value="CBS_dom"/>
</dbReference>
<dbReference type="AlphaFoldDB" id="A0A6B0T9C0"/>
<evidence type="ECO:0000313" key="5">
    <source>
        <dbReference type="Proteomes" id="UP000466535"/>
    </source>
</evidence>
<organism evidence="4 5">
    <name type="scientific">Halovenus carboxidivorans</name>
    <dbReference type="NCBI Taxonomy" id="2692199"/>
    <lineage>
        <taxon>Archaea</taxon>
        <taxon>Methanobacteriati</taxon>
        <taxon>Methanobacteriota</taxon>
        <taxon>Stenosarchaea group</taxon>
        <taxon>Halobacteria</taxon>
        <taxon>Halobacteriales</taxon>
        <taxon>Haloarculaceae</taxon>
        <taxon>Halovenus</taxon>
    </lineage>
</organism>